<dbReference type="Gene3D" id="3.40.50.2300">
    <property type="match status" value="1"/>
</dbReference>
<reference evidence="3" key="1">
    <citation type="journal article" date="2022" name="Toxins">
        <title>Genomic Analysis of Sphingopyxis sp. USTB-05 for Biodegrading Cyanobacterial Hepatotoxins.</title>
        <authorList>
            <person name="Liu C."/>
            <person name="Xu Q."/>
            <person name="Zhao Z."/>
            <person name="Zhang H."/>
            <person name="Liu X."/>
            <person name="Yin C."/>
            <person name="Liu Y."/>
            <person name="Yan H."/>
        </authorList>
    </citation>
    <scope>NUCLEOTIDE SEQUENCE</scope>
    <source>
        <strain evidence="3">NBD5</strain>
    </source>
</reference>
<accession>A0ABY4XCX9</accession>
<sequence>MSALAGVRVLIVEDEFILARQMSRALVEQGAEVIAAAPSVAAALSCLAAGPAPDVAVLDVNLAGEPVYPVADALALRAIPFLFASGYDPEERDPRHRDAPHLQKPLVLMALVRRLAALVGRG</sequence>
<dbReference type="EMBL" id="CP084931">
    <property type="protein sequence ID" value="USI74763.1"/>
    <property type="molecule type" value="Genomic_DNA"/>
</dbReference>
<keyword evidence="1" id="KW-0597">Phosphoprotein</keyword>
<evidence type="ECO:0000256" key="1">
    <source>
        <dbReference type="PROSITE-ProRule" id="PRU00169"/>
    </source>
</evidence>
<feature type="domain" description="Response regulatory" evidence="2">
    <location>
        <begin position="8"/>
        <end position="119"/>
    </location>
</feature>
<name>A0ABY4XCX9_9SPHN</name>
<evidence type="ECO:0000313" key="4">
    <source>
        <dbReference type="Proteomes" id="UP001056937"/>
    </source>
</evidence>
<protein>
    <submittedName>
        <fullName evidence="3">Response regulator</fullName>
    </submittedName>
</protein>
<dbReference type="RefSeq" id="WP_252168577.1">
    <property type="nucleotide sequence ID" value="NZ_CP084931.1"/>
</dbReference>
<feature type="modified residue" description="4-aspartylphosphate" evidence="1">
    <location>
        <position position="59"/>
    </location>
</feature>
<dbReference type="InterPro" id="IPR011006">
    <property type="entry name" value="CheY-like_superfamily"/>
</dbReference>
<dbReference type="SUPFAM" id="SSF52172">
    <property type="entry name" value="CheY-like"/>
    <property type="match status" value="1"/>
</dbReference>
<gene>
    <name evidence="3" type="ORF">LHA26_18610</name>
</gene>
<evidence type="ECO:0000313" key="3">
    <source>
        <dbReference type="EMBL" id="USI74763.1"/>
    </source>
</evidence>
<dbReference type="PROSITE" id="PS50110">
    <property type="entry name" value="RESPONSE_REGULATORY"/>
    <property type="match status" value="1"/>
</dbReference>
<keyword evidence="4" id="KW-1185">Reference proteome</keyword>
<dbReference type="Proteomes" id="UP001056937">
    <property type="component" value="Chromosome 2"/>
</dbReference>
<proteinExistence type="predicted"/>
<dbReference type="SMART" id="SM00448">
    <property type="entry name" value="REC"/>
    <property type="match status" value="1"/>
</dbReference>
<evidence type="ECO:0000259" key="2">
    <source>
        <dbReference type="PROSITE" id="PS50110"/>
    </source>
</evidence>
<organism evidence="3 4">
    <name type="scientific">Sphingomonas morindae</name>
    <dbReference type="NCBI Taxonomy" id="1541170"/>
    <lineage>
        <taxon>Bacteria</taxon>
        <taxon>Pseudomonadati</taxon>
        <taxon>Pseudomonadota</taxon>
        <taxon>Alphaproteobacteria</taxon>
        <taxon>Sphingomonadales</taxon>
        <taxon>Sphingomonadaceae</taxon>
        <taxon>Sphingomonas</taxon>
    </lineage>
</organism>
<dbReference type="InterPro" id="IPR001789">
    <property type="entry name" value="Sig_transdc_resp-reg_receiver"/>
</dbReference>